<gene>
    <name evidence="1" type="ORF">AXG93_523s1140</name>
</gene>
<sequence length="159" mass="17312">MQMEYQYQGFDFALTLRQNRLAGPVDLELRLLHLGYGFGSYDEDQSSVAEDGRSTKMTQEPGVREIGSTSGVYARLLSQARHGLYADNPAPSTYRCSRLAHSAKASMAACSGNLGTSCRVKIGVGDVEDEIRVLSLPVRSAGSGFSKGQYSRGFYLLIT</sequence>
<organism evidence="1 2">
    <name type="scientific">Marchantia polymorpha subsp. ruderalis</name>
    <dbReference type="NCBI Taxonomy" id="1480154"/>
    <lineage>
        <taxon>Eukaryota</taxon>
        <taxon>Viridiplantae</taxon>
        <taxon>Streptophyta</taxon>
        <taxon>Embryophyta</taxon>
        <taxon>Marchantiophyta</taxon>
        <taxon>Marchantiopsida</taxon>
        <taxon>Marchantiidae</taxon>
        <taxon>Marchantiales</taxon>
        <taxon>Marchantiaceae</taxon>
        <taxon>Marchantia</taxon>
    </lineage>
</organism>
<accession>A0A176VW32</accession>
<dbReference type="EMBL" id="LVLJ01002435">
    <property type="protein sequence ID" value="OAE25010.1"/>
    <property type="molecule type" value="Genomic_DNA"/>
</dbReference>
<evidence type="ECO:0000313" key="1">
    <source>
        <dbReference type="EMBL" id="OAE25010.1"/>
    </source>
</evidence>
<comment type="caution">
    <text evidence="1">The sequence shown here is derived from an EMBL/GenBank/DDBJ whole genome shotgun (WGS) entry which is preliminary data.</text>
</comment>
<protein>
    <submittedName>
        <fullName evidence="1">Uncharacterized protein</fullName>
    </submittedName>
</protein>
<name>A0A176VW32_MARPO</name>
<dbReference type="Proteomes" id="UP000077202">
    <property type="component" value="Unassembled WGS sequence"/>
</dbReference>
<keyword evidence="2" id="KW-1185">Reference proteome</keyword>
<evidence type="ECO:0000313" key="2">
    <source>
        <dbReference type="Proteomes" id="UP000077202"/>
    </source>
</evidence>
<dbReference type="AlphaFoldDB" id="A0A176VW32"/>
<proteinExistence type="predicted"/>
<reference evidence="1" key="1">
    <citation type="submission" date="2016-03" db="EMBL/GenBank/DDBJ databases">
        <title>Mechanisms controlling the formation of the plant cell surface in tip-growing cells are functionally conserved among land plants.</title>
        <authorList>
            <person name="Honkanen S."/>
            <person name="Jones V.A."/>
            <person name="Morieri G."/>
            <person name="Champion C."/>
            <person name="Hetherington A.J."/>
            <person name="Kelly S."/>
            <person name="Saint-Marcoux D."/>
            <person name="Proust H."/>
            <person name="Prescott H."/>
            <person name="Dolan L."/>
        </authorList>
    </citation>
    <scope>NUCLEOTIDE SEQUENCE [LARGE SCALE GENOMIC DNA]</scope>
    <source>
        <tissue evidence="1">Whole gametophyte</tissue>
    </source>
</reference>